<accession>A0A8H7A4W3</accession>
<dbReference type="GO" id="GO:0004309">
    <property type="term" value="F:exopolyphosphatase activity"/>
    <property type="evidence" value="ECO:0007669"/>
    <property type="project" value="TreeGrafter"/>
</dbReference>
<evidence type="ECO:0000256" key="1">
    <source>
        <dbReference type="ARBA" id="ARBA00001936"/>
    </source>
</evidence>
<dbReference type="EMBL" id="JACETU010000001">
    <property type="protein sequence ID" value="KAF7439991.1"/>
    <property type="molecule type" value="Genomic_DNA"/>
</dbReference>
<dbReference type="PANTHER" id="PTHR12112">
    <property type="entry name" value="BNIP - RELATED"/>
    <property type="match status" value="1"/>
</dbReference>
<dbReference type="GO" id="GO:0046872">
    <property type="term" value="F:metal ion binding"/>
    <property type="evidence" value="ECO:0007669"/>
    <property type="project" value="UniProtKB-KW"/>
</dbReference>
<evidence type="ECO:0000259" key="6">
    <source>
        <dbReference type="SMART" id="SM01131"/>
    </source>
</evidence>
<dbReference type="Proteomes" id="UP000623687">
    <property type="component" value="Unassembled WGS sequence"/>
</dbReference>
<evidence type="ECO:0000256" key="5">
    <source>
        <dbReference type="SAM" id="MobiDB-lite"/>
    </source>
</evidence>
<comment type="cofactor">
    <cofactor evidence="1">
        <name>Mn(2+)</name>
        <dbReference type="ChEBI" id="CHEBI:29035"/>
    </cofactor>
</comment>
<dbReference type="SUPFAM" id="SSF64182">
    <property type="entry name" value="DHH phosphoesterases"/>
    <property type="match status" value="1"/>
</dbReference>
<dbReference type="SMART" id="SM01131">
    <property type="entry name" value="DHHA2"/>
    <property type="match status" value="1"/>
</dbReference>
<comment type="caution">
    <text evidence="7">The sequence shown here is derived from an EMBL/GenBank/DDBJ whole genome shotgun (WGS) entry which is preliminary data.</text>
</comment>
<feature type="compositionally biased region" description="Polar residues" evidence="5">
    <location>
        <begin position="482"/>
        <end position="495"/>
    </location>
</feature>
<dbReference type="PANTHER" id="PTHR12112:SF39">
    <property type="entry name" value="EG:152A3.5 PROTEIN (FBGN0003116_PN PROTEIN)"/>
    <property type="match status" value="1"/>
</dbReference>
<keyword evidence="4" id="KW-0464">Manganese</keyword>
<gene>
    <name evidence="7" type="primary">PPX1</name>
    <name evidence="7" type="ORF">PC9H_000328</name>
</gene>
<dbReference type="Pfam" id="PF02833">
    <property type="entry name" value="DHHA2"/>
    <property type="match status" value="1"/>
</dbReference>
<dbReference type="VEuPathDB" id="FungiDB:PC9H_000328"/>
<dbReference type="InterPro" id="IPR001667">
    <property type="entry name" value="DDH_dom"/>
</dbReference>
<dbReference type="GeneID" id="59370169"/>
<keyword evidence="8" id="KW-1185">Reference proteome</keyword>
<evidence type="ECO:0000256" key="2">
    <source>
        <dbReference type="ARBA" id="ARBA00022723"/>
    </source>
</evidence>
<dbReference type="Gene3D" id="3.10.310.20">
    <property type="entry name" value="DHHA2 domain"/>
    <property type="match status" value="1"/>
</dbReference>
<feature type="domain" description="DHHA2" evidence="6">
    <location>
        <begin position="275"/>
        <end position="452"/>
    </location>
</feature>
<dbReference type="InterPro" id="IPR038763">
    <property type="entry name" value="DHH_sf"/>
</dbReference>
<reference evidence="7" key="1">
    <citation type="submission" date="2019-07" db="EMBL/GenBank/DDBJ databases">
        <authorList>
            <person name="Palmer J.M."/>
        </authorList>
    </citation>
    <scope>NUCLEOTIDE SEQUENCE</scope>
    <source>
        <strain evidence="7">PC9</strain>
    </source>
</reference>
<sequence length="509" mass="55479">MSRNPLKRLSMALKFSTNGNAAVSSSNPPPTIPETHTLSEFLTSAKTNYLRDIKDASVGGGEWTVSMGNEAGDLDSLASSIAFAWLTATTKFTEKSVPLIQTAKDDFKLREENLYAFLLAGITNPLESLVSITDIGNDARFPSHKFALVDHNRLGERFTTENPSAEVVAVVDHHEDEGLYKGTAEPRIIGKAGSCASHVGLLLRSADNVPAELATLLLCAILIDTGGLKANGKALPVDYEAATALIPMSTYASEVDPTSYSGDKLAEAPAIKTLTAALSSKKEDVSLLSAYDLLRRDYKEYSYPLQWAPDQPTIKVGLSTVPTGVASWATKGKLLEASEQWMKLRGLTVLGVLTSFRDEKKFTKSGRGKHRREQIWIIRGDANVVGIDALAERLWEGLKASDDLKLKKHKKFELVPKKERKEKEKEIRWKGYKQGNADATRKVTAPLVKNILEGSPEVTEVAEVQEAPKPEATDVVEAEVRASQTEARPSQQTDSAAYGGLAEEPRKSE</sequence>
<evidence type="ECO:0000256" key="3">
    <source>
        <dbReference type="ARBA" id="ARBA00022801"/>
    </source>
</evidence>
<dbReference type="OrthoDB" id="374045at2759"/>
<feature type="region of interest" description="Disordered" evidence="5">
    <location>
        <begin position="459"/>
        <end position="509"/>
    </location>
</feature>
<organism evidence="7 8">
    <name type="scientific">Pleurotus ostreatus</name>
    <name type="common">Oyster mushroom</name>
    <name type="synonym">White-rot fungus</name>
    <dbReference type="NCBI Taxonomy" id="5322"/>
    <lineage>
        <taxon>Eukaryota</taxon>
        <taxon>Fungi</taxon>
        <taxon>Dikarya</taxon>
        <taxon>Basidiomycota</taxon>
        <taxon>Agaricomycotina</taxon>
        <taxon>Agaricomycetes</taxon>
        <taxon>Agaricomycetidae</taxon>
        <taxon>Agaricales</taxon>
        <taxon>Pleurotineae</taxon>
        <taxon>Pleurotaceae</taxon>
        <taxon>Pleurotus</taxon>
    </lineage>
</organism>
<dbReference type="InterPro" id="IPR004097">
    <property type="entry name" value="DHHA2"/>
</dbReference>
<evidence type="ECO:0000313" key="7">
    <source>
        <dbReference type="EMBL" id="KAF7439991.1"/>
    </source>
</evidence>
<dbReference type="InterPro" id="IPR038222">
    <property type="entry name" value="DHHA2_dom_sf"/>
</dbReference>
<evidence type="ECO:0000256" key="4">
    <source>
        <dbReference type="ARBA" id="ARBA00023211"/>
    </source>
</evidence>
<dbReference type="GO" id="GO:0005737">
    <property type="term" value="C:cytoplasm"/>
    <property type="evidence" value="ECO:0007669"/>
    <property type="project" value="InterPro"/>
</dbReference>
<evidence type="ECO:0000313" key="8">
    <source>
        <dbReference type="Proteomes" id="UP000623687"/>
    </source>
</evidence>
<keyword evidence="3" id="KW-0378">Hydrolase</keyword>
<name>A0A8H7A4W3_PLEOS</name>
<dbReference type="AlphaFoldDB" id="A0A8H7A4W3"/>
<dbReference type="Pfam" id="PF01368">
    <property type="entry name" value="DHH"/>
    <property type="match status" value="1"/>
</dbReference>
<protein>
    <submittedName>
        <fullName evidence="7">Exopolyphosphatase</fullName>
    </submittedName>
</protein>
<proteinExistence type="predicted"/>
<dbReference type="RefSeq" id="XP_036635835.1">
    <property type="nucleotide sequence ID" value="XM_036769990.1"/>
</dbReference>
<keyword evidence="2" id="KW-0479">Metal-binding</keyword>
<dbReference type="Gene3D" id="3.90.1640.10">
    <property type="entry name" value="inorganic pyrophosphatase (n-terminal core)"/>
    <property type="match status" value="1"/>
</dbReference>